<sequence>MASVDGESTADLTESSQAHTEVPSSITAPLSKKAQKKAVKAAHRADQKLERRHKEKEAKKAKKRIRAEKRAAGELEEDEVREEEEKRRTMKRAKTGAGQKPFAGRVCIDLGFDDMMTDKASGMRNSDEIISLCSQLGYVYSANRRSTNPFASVLFTSVNGRTFDRLEKQNDGAYKRWANTEWWQEGYERLWTRTSASTTGEGIENAEESKASLESVVYLTADSDEELLELKEDETYIIGGIVDHNRYTRLCLGKATESKIRTARLPIGRYLAMTTRKILTVNQAFEILVKWVETRDWEQALYSVIPKRKYDKDDPINEGQEKPRDVEGEADEVEVKDEVETQGLDVGSIEALEQDIGTKRNNLEMMEHGVDVQTKGPECAAVNNREKLGEDMKL</sequence>
<keyword evidence="12" id="KW-1185">Reference proteome</keyword>
<dbReference type="CDD" id="cd18089">
    <property type="entry name" value="SPOUT_Trm10-like"/>
    <property type="match status" value="1"/>
</dbReference>
<dbReference type="GO" id="GO:0005634">
    <property type="term" value="C:nucleus"/>
    <property type="evidence" value="ECO:0007669"/>
    <property type="project" value="TreeGrafter"/>
</dbReference>
<dbReference type="EMBL" id="KV417632">
    <property type="protein sequence ID" value="KZP13473.1"/>
    <property type="molecule type" value="Genomic_DNA"/>
</dbReference>
<dbReference type="PROSITE" id="PS51675">
    <property type="entry name" value="SAM_MT_TRM10"/>
    <property type="match status" value="1"/>
</dbReference>
<dbReference type="InterPro" id="IPR007356">
    <property type="entry name" value="tRNA_m1G_MeTrfase_euk"/>
</dbReference>
<keyword evidence="4" id="KW-0808">Transferase</keyword>
<keyword evidence="5" id="KW-0949">S-adenosyl-L-methionine</keyword>
<evidence type="ECO:0000256" key="7">
    <source>
        <dbReference type="ARBA" id="ARBA00032166"/>
    </source>
</evidence>
<evidence type="ECO:0000313" key="11">
    <source>
        <dbReference type="EMBL" id="KZP13473.1"/>
    </source>
</evidence>
<evidence type="ECO:0000256" key="3">
    <source>
        <dbReference type="ARBA" id="ARBA00022603"/>
    </source>
</evidence>
<feature type="compositionally biased region" description="Basic residues" evidence="9">
    <location>
        <begin position="33"/>
        <end position="42"/>
    </location>
</feature>
<evidence type="ECO:0000256" key="1">
    <source>
        <dbReference type="ARBA" id="ARBA00012797"/>
    </source>
</evidence>
<organism evidence="11 12">
    <name type="scientific">Athelia psychrophila</name>
    <dbReference type="NCBI Taxonomy" id="1759441"/>
    <lineage>
        <taxon>Eukaryota</taxon>
        <taxon>Fungi</taxon>
        <taxon>Dikarya</taxon>
        <taxon>Basidiomycota</taxon>
        <taxon>Agaricomycotina</taxon>
        <taxon>Agaricomycetes</taxon>
        <taxon>Agaricomycetidae</taxon>
        <taxon>Atheliales</taxon>
        <taxon>Atheliaceae</taxon>
        <taxon>Athelia</taxon>
    </lineage>
</organism>
<dbReference type="Proteomes" id="UP000076532">
    <property type="component" value="Unassembled WGS sequence"/>
</dbReference>
<feature type="compositionally biased region" description="Polar residues" evidence="9">
    <location>
        <begin position="10"/>
        <end position="28"/>
    </location>
</feature>
<feature type="compositionally biased region" description="Basic and acidic residues" evidence="9">
    <location>
        <begin position="312"/>
        <end position="327"/>
    </location>
</feature>
<reference evidence="11 12" key="1">
    <citation type="journal article" date="2016" name="Mol. Biol. Evol.">
        <title>Comparative Genomics of Early-Diverging Mushroom-Forming Fungi Provides Insights into the Origins of Lignocellulose Decay Capabilities.</title>
        <authorList>
            <person name="Nagy L.G."/>
            <person name="Riley R."/>
            <person name="Tritt A."/>
            <person name="Adam C."/>
            <person name="Daum C."/>
            <person name="Floudas D."/>
            <person name="Sun H."/>
            <person name="Yadav J.S."/>
            <person name="Pangilinan J."/>
            <person name="Larsson K.H."/>
            <person name="Matsuura K."/>
            <person name="Barry K."/>
            <person name="Labutti K."/>
            <person name="Kuo R."/>
            <person name="Ohm R.A."/>
            <person name="Bhattacharya S.S."/>
            <person name="Shirouzu T."/>
            <person name="Yoshinaga Y."/>
            <person name="Martin F.M."/>
            <person name="Grigoriev I.V."/>
            <person name="Hibbett D.S."/>
        </authorList>
    </citation>
    <scope>NUCLEOTIDE SEQUENCE [LARGE SCALE GENOMIC DNA]</scope>
    <source>
        <strain evidence="11 12">CBS 109695</strain>
    </source>
</reference>
<keyword evidence="3" id="KW-0489">Methyltransferase</keyword>
<gene>
    <name evidence="11" type="ORF">FIBSPDRAFT_753370</name>
</gene>
<comment type="catalytic activity">
    <reaction evidence="8">
        <text>guanosine(9) in tRNA + S-adenosyl-L-methionine = N(1)-methylguanosine(9) in tRNA + S-adenosyl-L-homocysteine + H(+)</text>
        <dbReference type="Rhea" id="RHEA:43156"/>
        <dbReference type="Rhea" id="RHEA-COMP:10367"/>
        <dbReference type="Rhea" id="RHEA-COMP:10368"/>
        <dbReference type="ChEBI" id="CHEBI:15378"/>
        <dbReference type="ChEBI" id="CHEBI:57856"/>
        <dbReference type="ChEBI" id="CHEBI:59789"/>
        <dbReference type="ChEBI" id="CHEBI:73542"/>
        <dbReference type="ChEBI" id="CHEBI:74269"/>
        <dbReference type="EC" id="2.1.1.221"/>
    </reaction>
</comment>
<dbReference type="GO" id="GO:0000049">
    <property type="term" value="F:tRNA binding"/>
    <property type="evidence" value="ECO:0007669"/>
    <property type="project" value="TreeGrafter"/>
</dbReference>
<feature type="region of interest" description="Disordered" evidence="9">
    <location>
        <begin position="1"/>
        <end position="98"/>
    </location>
</feature>
<dbReference type="Gene3D" id="3.40.1280.30">
    <property type="match status" value="1"/>
</dbReference>
<dbReference type="GO" id="GO:0002939">
    <property type="term" value="P:tRNA N1-guanine methylation"/>
    <property type="evidence" value="ECO:0007669"/>
    <property type="project" value="TreeGrafter"/>
</dbReference>
<dbReference type="InterPro" id="IPR028564">
    <property type="entry name" value="MT_TRM10-typ"/>
</dbReference>
<feature type="region of interest" description="Disordered" evidence="9">
    <location>
        <begin position="312"/>
        <end position="331"/>
    </location>
</feature>
<feature type="compositionally biased region" description="Basic residues" evidence="9">
    <location>
        <begin position="50"/>
        <end position="67"/>
    </location>
</feature>
<evidence type="ECO:0000313" key="12">
    <source>
        <dbReference type="Proteomes" id="UP000076532"/>
    </source>
</evidence>
<evidence type="ECO:0000256" key="2">
    <source>
        <dbReference type="ARBA" id="ARBA00020451"/>
    </source>
</evidence>
<evidence type="ECO:0000259" key="10">
    <source>
        <dbReference type="PROSITE" id="PS51675"/>
    </source>
</evidence>
<dbReference type="OrthoDB" id="278300at2759"/>
<dbReference type="EC" id="2.1.1.221" evidence="1"/>
<dbReference type="AlphaFoldDB" id="A0A166CB63"/>
<dbReference type="GO" id="GO:0052905">
    <property type="term" value="F:tRNA (guanosine(9)-N1)-methyltransferase activity"/>
    <property type="evidence" value="ECO:0007669"/>
    <property type="project" value="UniProtKB-EC"/>
</dbReference>
<protein>
    <recommendedName>
        <fullName evidence="2">tRNA (guanine(9)-N1)-methyltransferase</fullName>
        <ecNumber evidence="1">2.1.1.221</ecNumber>
    </recommendedName>
    <alternativeName>
        <fullName evidence="7">tRNA methyltransferase 10</fullName>
    </alternativeName>
    <alternativeName>
        <fullName evidence="6">tRNA(m1G9)-methyltransferase</fullName>
    </alternativeName>
</protein>
<name>A0A166CB63_9AGAM</name>
<dbReference type="PANTHER" id="PTHR13563:SF13">
    <property type="entry name" value="TRNA METHYLTRANSFERASE 10 HOMOLOG A"/>
    <property type="match status" value="1"/>
</dbReference>
<evidence type="ECO:0000256" key="4">
    <source>
        <dbReference type="ARBA" id="ARBA00022679"/>
    </source>
</evidence>
<dbReference type="InterPro" id="IPR038459">
    <property type="entry name" value="MT_TRM10-typ_sf"/>
</dbReference>
<evidence type="ECO:0000256" key="9">
    <source>
        <dbReference type="SAM" id="MobiDB-lite"/>
    </source>
</evidence>
<accession>A0A166CB63</accession>
<dbReference type="PANTHER" id="PTHR13563">
    <property type="entry name" value="TRNA (GUANINE-9-) METHYLTRANSFERASE"/>
    <property type="match status" value="1"/>
</dbReference>
<evidence type="ECO:0000256" key="6">
    <source>
        <dbReference type="ARBA" id="ARBA00031792"/>
    </source>
</evidence>
<evidence type="ECO:0000256" key="8">
    <source>
        <dbReference type="ARBA" id="ARBA00048434"/>
    </source>
</evidence>
<dbReference type="STRING" id="436010.A0A166CB63"/>
<proteinExistence type="predicted"/>
<feature type="domain" description="SAM-dependent MTase TRM10-type" evidence="10">
    <location>
        <begin position="97"/>
        <end position="312"/>
    </location>
</feature>
<evidence type="ECO:0000256" key="5">
    <source>
        <dbReference type="ARBA" id="ARBA00022691"/>
    </source>
</evidence>